<dbReference type="Proteomes" id="UP000199072">
    <property type="component" value="Unassembled WGS sequence"/>
</dbReference>
<reference evidence="5 6" key="1">
    <citation type="submission" date="2016-10" db="EMBL/GenBank/DDBJ databases">
        <authorList>
            <person name="de Groot N.N."/>
        </authorList>
    </citation>
    <scope>NUCLEOTIDE SEQUENCE [LARGE SCALE GENOMIC DNA]</scope>
    <source>
        <strain evidence="5 6">47C3B</strain>
    </source>
</reference>
<dbReference type="PANTHER" id="PTHR12215:SF10">
    <property type="entry name" value="L-AMINOADIPATE-SEMIALDEHYDE DEHYDROGENASE-PHOSPHOPANTETHEINYL TRANSFERASE"/>
    <property type="match status" value="1"/>
</dbReference>
<dbReference type="InterPro" id="IPR008278">
    <property type="entry name" value="4-PPantetheinyl_Trfase_dom"/>
</dbReference>
<dbReference type="GO" id="GO:0019878">
    <property type="term" value="P:lysine biosynthetic process via aminoadipic acid"/>
    <property type="evidence" value="ECO:0007669"/>
    <property type="project" value="TreeGrafter"/>
</dbReference>
<accession>A0A1G6TT02</accession>
<evidence type="ECO:0000313" key="5">
    <source>
        <dbReference type="EMBL" id="SDD32200.1"/>
    </source>
</evidence>
<dbReference type="Pfam" id="PF01648">
    <property type="entry name" value="ACPS"/>
    <property type="match status" value="1"/>
</dbReference>
<dbReference type="InterPro" id="IPR037143">
    <property type="entry name" value="4-PPantetheinyl_Trfase_dom_sf"/>
</dbReference>
<dbReference type="EMBL" id="FNAI01000001">
    <property type="protein sequence ID" value="SDD32200.1"/>
    <property type="molecule type" value="Genomic_DNA"/>
</dbReference>
<protein>
    <submittedName>
        <fullName evidence="5">4'-phosphopantetheinyl transferase</fullName>
    </submittedName>
</protein>
<dbReference type="PANTHER" id="PTHR12215">
    <property type="entry name" value="PHOSPHOPANTETHEINE TRANSFERASE"/>
    <property type="match status" value="1"/>
</dbReference>
<dbReference type="STRING" id="1391627.SAMN05216464_101404"/>
<feature type="domain" description="4'-phosphopantetheinyl transferase N-terminal" evidence="4">
    <location>
        <begin position="45"/>
        <end position="125"/>
    </location>
</feature>
<comment type="similarity">
    <text evidence="1">Belongs to the P-Pant transferase superfamily. Gsp/Sfp/HetI/AcpT family.</text>
</comment>
<dbReference type="RefSeq" id="WP_091143401.1">
    <property type="nucleotide sequence ID" value="NZ_FNAI01000001.1"/>
</dbReference>
<evidence type="ECO:0000313" key="6">
    <source>
        <dbReference type="Proteomes" id="UP000199072"/>
    </source>
</evidence>
<dbReference type="GO" id="GO:0000287">
    <property type="term" value="F:magnesium ion binding"/>
    <property type="evidence" value="ECO:0007669"/>
    <property type="project" value="InterPro"/>
</dbReference>
<gene>
    <name evidence="5" type="ORF">SAMN05216464_101404</name>
</gene>
<evidence type="ECO:0000259" key="3">
    <source>
        <dbReference type="Pfam" id="PF01648"/>
    </source>
</evidence>
<name>A0A1G6TT02_9SPHI</name>
<dbReference type="InterPro" id="IPR050559">
    <property type="entry name" value="P-Pant_transferase_sf"/>
</dbReference>
<dbReference type="AlphaFoldDB" id="A0A1G6TT02"/>
<evidence type="ECO:0000256" key="1">
    <source>
        <dbReference type="ARBA" id="ARBA00010990"/>
    </source>
</evidence>
<dbReference type="Gene3D" id="3.90.470.20">
    <property type="entry name" value="4'-phosphopantetheinyl transferase domain"/>
    <property type="match status" value="2"/>
</dbReference>
<dbReference type="GO" id="GO:0008897">
    <property type="term" value="F:holo-[acyl-carrier-protein] synthase activity"/>
    <property type="evidence" value="ECO:0007669"/>
    <property type="project" value="InterPro"/>
</dbReference>
<dbReference type="InterPro" id="IPR055066">
    <property type="entry name" value="AASDHPPT_N"/>
</dbReference>
<dbReference type="OrthoDB" id="9808281at2"/>
<evidence type="ECO:0000259" key="4">
    <source>
        <dbReference type="Pfam" id="PF22624"/>
    </source>
</evidence>
<keyword evidence="6" id="KW-1185">Reference proteome</keyword>
<dbReference type="GO" id="GO:0005829">
    <property type="term" value="C:cytosol"/>
    <property type="evidence" value="ECO:0007669"/>
    <property type="project" value="TreeGrafter"/>
</dbReference>
<feature type="domain" description="4'-phosphopantetheinyl transferase" evidence="3">
    <location>
        <begin position="130"/>
        <end position="216"/>
    </location>
</feature>
<dbReference type="SUPFAM" id="SSF56214">
    <property type="entry name" value="4'-phosphopantetheinyl transferase"/>
    <property type="match status" value="2"/>
</dbReference>
<dbReference type="Pfam" id="PF22624">
    <property type="entry name" value="AASDHPPT_N"/>
    <property type="match status" value="1"/>
</dbReference>
<sequence>MSKVEVSIQFLNAVEWHTRAACDFTLTSGVDVWRIDINANARYIDKLLTTLQPDEVARANRYLQERDRTRFIVSRASLRHIIGKYTNQPEAAITFTVGANKKPYVDGHSLKYNVSHSGNWVVIAVANSDIGADTETIDHTFPYQSILSDNFSDAEADFIGQSAEKFYLLWTRKEALTKATGQGLDDNLQHIPCLDGQQTADNRLLLTEKNWQVKSFNLDNKNIASVVAEADAAGMSFFEMGFM</sequence>
<proteinExistence type="inferred from homology"/>
<organism evidence="5 6">
    <name type="scientific">Mucilaginibacter pineti</name>
    <dbReference type="NCBI Taxonomy" id="1391627"/>
    <lineage>
        <taxon>Bacteria</taxon>
        <taxon>Pseudomonadati</taxon>
        <taxon>Bacteroidota</taxon>
        <taxon>Sphingobacteriia</taxon>
        <taxon>Sphingobacteriales</taxon>
        <taxon>Sphingobacteriaceae</taxon>
        <taxon>Mucilaginibacter</taxon>
    </lineage>
</organism>
<evidence type="ECO:0000256" key="2">
    <source>
        <dbReference type="ARBA" id="ARBA00022679"/>
    </source>
</evidence>
<keyword evidence="2 5" id="KW-0808">Transferase</keyword>